<evidence type="ECO:0000256" key="3">
    <source>
        <dbReference type="ARBA" id="ARBA00023125"/>
    </source>
</evidence>
<dbReference type="Pfam" id="PF03466">
    <property type="entry name" value="LysR_substrate"/>
    <property type="match status" value="1"/>
</dbReference>
<proteinExistence type="inferred from homology"/>
<dbReference type="EMBL" id="JAKZJU020000002">
    <property type="protein sequence ID" value="MDL2060529.1"/>
    <property type="molecule type" value="Genomic_DNA"/>
</dbReference>
<dbReference type="RefSeq" id="WP_243377325.1">
    <property type="nucleotide sequence ID" value="NZ_JAKZJU020000002.1"/>
</dbReference>
<reference evidence="6" key="1">
    <citation type="submission" date="2023-03" db="EMBL/GenBank/DDBJ databases">
        <title>Mesosutterella sp. nov. isolated from porcine feces.</title>
        <authorList>
            <person name="Yu S."/>
        </authorList>
    </citation>
    <scope>NUCLEOTIDE SEQUENCE</scope>
    <source>
        <strain evidence="6">AGMB02718</strain>
    </source>
</reference>
<protein>
    <submittedName>
        <fullName evidence="6">LysR family transcriptional regulator</fullName>
    </submittedName>
</protein>
<keyword evidence="2" id="KW-0805">Transcription regulation</keyword>
<evidence type="ECO:0000259" key="5">
    <source>
        <dbReference type="PROSITE" id="PS50931"/>
    </source>
</evidence>
<comment type="similarity">
    <text evidence="1">Belongs to the LysR transcriptional regulatory family.</text>
</comment>
<dbReference type="SUPFAM" id="SSF46785">
    <property type="entry name" value="Winged helix' DNA-binding domain"/>
    <property type="match status" value="1"/>
</dbReference>
<keyword evidence="7" id="KW-1185">Reference proteome</keyword>
<dbReference type="Proteomes" id="UP001165481">
    <property type="component" value="Unassembled WGS sequence"/>
</dbReference>
<dbReference type="PROSITE" id="PS50931">
    <property type="entry name" value="HTH_LYSR"/>
    <property type="match status" value="1"/>
</dbReference>
<dbReference type="SUPFAM" id="SSF53850">
    <property type="entry name" value="Periplasmic binding protein-like II"/>
    <property type="match status" value="1"/>
</dbReference>
<keyword evidence="3" id="KW-0238">DNA-binding</keyword>
<evidence type="ECO:0000256" key="4">
    <source>
        <dbReference type="ARBA" id="ARBA00023163"/>
    </source>
</evidence>
<dbReference type="PANTHER" id="PTHR30126:SF94">
    <property type="entry name" value="LYSR FAMILY TRANSCRIPTIONAL REGULATOR"/>
    <property type="match status" value="1"/>
</dbReference>
<accession>A0ABT7IQ82</accession>
<dbReference type="InterPro" id="IPR036388">
    <property type="entry name" value="WH-like_DNA-bd_sf"/>
</dbReference>
<comment type="caution">
    <text evidence="6">The sequence shown here is derived from an EMBL/GenBank/DDBJ whole genome shotgun (WGS) entry which is preliminary data.</text>
</comment>
<organism evidence="6 7">
    <name type="scientific">Mesosutterella faecium</name>
    <dbReference type="NCBI Taxonomy" id="2925194"/>
    <lineage>
        <taxon>Bacteria</taxon>
        <taxon>Pseudomonadati</taxon>
        <taxon>Pseudomonadota</taxon>
        <taxon>Betaproteobacteria</taxon>
        <taxon>Burkholderiales</taxon>
        <taxon>Sutterellaceae</taxon>
        <taxon>Mesosutterella</taxon>
    </lineage>
</organism>
<dbReference type="Gene3D" id="1.10.10.10">
    <property type="entry name" value="Winged helix-like DNA-binding domain superfamily/Winged helix DNA-binding domain"/>
    <property type="match status" value="1"/>
</dbReference>
<dbReference type="InterPro" id="IPR005119">
    <property type="entry name" value="LysR_subst-bd"/>
</dbReference>
<evidence type="ECO:0000256" key="1">
    <source>
        <dbReference type="ARBA" id="ARBA00009437"/>
    </source>
</evidence>
<evidence type="ECO:0000256" key="2">
    <source>
        <dbReference type="ARBA" id="ARBA00023015"/>
    </source>
</evidence>
<dbReference type="PANTHER" id="PTHR30126">
    <property type="entry name" value="HTH-TYPE TRANSCRIPTIONAL REGULATOR"/>
    <property type="match status" value="1"/>
</dbReference>
<feature type="domain" description="HTH lysR-type" evidence="5">
    <location>
        <begin position="8"/>
        <end position="65"/>
    </location>
</feature>
<dbReference type="CDD" id="cd05466">
    <property type="entry name" value="PBP2_LTTR_substrate"/>
    <property type="match status" value="1"/>
</dbReference>
<keyword evidence="4" id="KW-0804">Transcription</keyword>
<name>A0ABT7IQ82_9BURK</name>
<evidence type="ECO:0000313" key="6">
    <source>
        <dbReference type="EMBL" id="MDL2060529.1"/>
    </source>
</evidence>
<dbReference type="Gene3D" id="3.40.190.290">
    <property type="match status" value="1"/>
</dbReference>
<dbReference type="InterPro" id="IPR036390">
    <property type="entry name" value="WH_DNA-bd_sf"/>
</dbReference>
<dbReference type="InterPro" id="IPR000847">
    <property type="entry name" value="LysR_HTH_N"/>
</dbReference>
<evidence type="ECO:0000313" key="7">
    <source>
        <dbReference type="Proteomes" id="UP001165481"/>
    </source>
</evidence>
<dbReference type="Pfam" id="PF00126">
    <property type="entry name" value="HTH_1"/>
    <property type="match status" value="1"/>
</dbReference>
<gene>
    <name evidence="6" type="ORF">MUN46_011335</name>
</gene>
<dbReference type="PRINTS" id="PR00039">
    <property type="entry name" value="HTHLYSR"/>
</dbReference>
<sequence>MAARNEYPEISTLRAFSITAREGSAARAAKILGVSQPAISIAIQKLEGMIGLPLFDRSSRPMQLTAAGRLLKNRADPILGQLESIASEVKSAVKSGGLDLRVGFSDSYSGCVSPYMLPRLVSRVKNLYAYSHSTPQIVRMLLEDKVDIAVATKFPRENPDISGLVLLTEKFLVVTPKKYEGKIHSVCDLQKLQAQLPVIRFNDASLDRIQIERVLRQCSIQSERVIAADINGSVLELVNSGTGWTIMSPLSLWMAHDHMANIACHEIEGLKATRSFYVLYRSPVYRSLANFIHEESLSILKEIVLPAIARVSPFLSESVTCAKD</sequence>